<keyword evidence="1" id="KW-0472">Membrane</keyword>
<name>A0AB35MFM2_9MICO</name>
<proteinExistence type="predicted"/>
<reference evidence="2 3" key="1">
    <citation type="submission" date="2023-06" db="EMBL/GenBank/DDBJ databases">
        <title>SYSU T0a273.</title>
        <authorList>
            <person name="Gao L."/>
            <person name="Fang B.-Z."/>
            <person name="Li W.-J."/>
        </authorList>
    </citation>
    <scope>NUCLEOTIDE SEQUENCE [LARGE SCALE GENOMIC DNA]</scope>
    <source>
        <strain evidence="2 3">SYSU T0a273</strain>
    </source>
</reference>
<sequence>MTAASTPRETRWGAKLNTVDYMRDAVFFDGPTVRSQTTRFWLLLLLASAIASAGVIANSTATVIGAMIVAPLMRPIQGTMLATVLGDHRNLTRSITMMVAGAGAAVGVGFVMGLMLVQPIVAETNDQVAGRVSPGLIDLLAALATGLVGSVALLRSDISDTLPGVAIAISLVPPLCVVGLTLESGAYGQAFGALLLFVTNVAAILATGSVTMAVYGFAKVRIEMAEDKEAERRRRARAYLTTMVMLLVVAVPLTYSTVKTLEDRSRMGQITSYVENVTAGTRWTIVSITPREEDRLHVIVKGEPPLPDMAAVYADMEANGLDIDKISIELIPSYTYDSEHLEAPETVG</sequence>
<keyword evidence="1" id="KW-0812">Transmembrane</keyword>
<evidence type="ECO:0000313" key="3">
    <source>
        <dbReference type="Proteomes" id="UP001172756"/>
    </source>
</evidence>
<keyword evidence="1" id="KW-1133">Transmembrane helix</keyword>
<feature type="transmembrane region" description="Helical" evidence="1">
    <location>
        <begin position="40"/>
        <end position="73"/>
    </location>
</feature>
<dbReference type="PANTHER" id="PTHR20992:SF9">
    <property type="entry name" value="AT15442P-RELATED"/>
    <property type="match status" value="1"/>
</dbReference>
<organism evidence="2 3">
    <name type="scientific">Demequina lignilytica</name>
    <dbReference type="NCBI Taxonomy" id="3051663"/>
    <lineage>
        <taxon>Bacteria</taxon>
        <taxon>Bacillati</taxon>
        <taxon>Actinomycetota</taxon>
        <taxon>Actinomycetes</taxon>
        <taxon>Micrococcales</taxon>
        <taxon>Demequinaceae</taxon>
        <taxon>Demequina</taxon>
    </lineage>
</organism>
<dbReference type="PANTHER" id="PTHR20992">
    <property type="entry name" value="AT15442P-RELATED"/>
    <property type="match status" value="1"/>
</dbReference>
<protein>
    <submittedName>
        <fullName evidence="2">TIGR00341 family protein</fullName>
    </submittedName>
</protein>
<comment type="caution">
    <text evidence="2">The sequence shown here is derived from an EMBL/GenBank/DDBJ whole genome shotgun (WGS) entry which is preliminary data.</text>
</comment>
<evidence type="ECO:0000313" key="2">
    <source>
        <dbReference type="EMBL" id="MDN4482570.1"/>
    </source>
</evidence>
<dbReference type="Pfam" id="PF04087">
    <property type="entry name" value="DUF389"/>
    <property type="match status" value="1"/>
</dbReference>
<dbReference type="AlphaFoldDB" id="A0AB35MFM2"/>
<dbReference type="NCBIfam" id="TIGR00341">
    <property type="entry name" value="TIGR00341 family protein"/>
    <property type="match status" value="1"/>
</dbReference>
<dbReference type="InterPro" id="IPR005240">
    <property type="entry name" value="DUF389"/>
</dbReference>
<dbReference type="EMBL" id="JAUHQB010000002">
    <property type="protein sequence ID" value="MDN4482570.1"/>
    <property type="molecule type" value="Genomic_DNA"/>
</dbReference>
<dbReference type="RefSeq" id="WP_301159673.1">
    <property type="nucleotide sequence ID" value="NZ_JAUHQB010000002.1"/>
</dbReference>
<accession>A0AB35MFM2</accession>
<gene>
    <name evidence="2" type="ORF">QQ002_03335</name>
</gene>
<dbReference type="Proteomes" id="UP001172756">
    <property type="component" value="Unassembled WGS sequence"/>
</dbReference>
<feature type="transmembrane region" description="Helical" evidence="1">
    <location>
        <begin position="238"/>
        <end position="258"/>
    </location>
</feature>
<evidence type="ECO:0000256" key="1">
    <source>
        <dbReference type="SAM" id="Phobius"/>
    </source>
</evidence>
<feature type="transmembrane region" description="Helical" evidence="1">
    <location>
        <begin position="94"/>
        <end position="116"/>
    </location>
</feature>
<feature type="transmembrane region" description="Helical" evidence="1">
    <location>
        <begin position="194"/>
        <end position="217"/>
    </location>
</feature>
<feature type="transmembrane region" description="Helical" evidence="1">
    <location>
        <begin position="136"/>
        <end position="154"/>
    </location>
</feature>
<feature type="transmembrane region" description="Helical" evidence="1">
    <location>
        <begin position="161"/>
        <end position="182"/>
    </location>
</feature>